<evidence type="ECO:0000256" key="1">
    <source>
        <dbReference type="SAM" id="MobiDB-lite"/>
    </source>
</evidence>
<feature type="transmembrane region" description="Helical" evidence="2">
    <location>
        <begin position="202"/>
        <end position="223"/>
    </location>
</feature>
<accession>A0ABX8S7Z6</accession>
<feature type="domain" description="YncI copper-binding" evidence="4">
    <location>
        <begin position="31"/>
        <end position="162"/>
    </location>
</feature>
<organism evidence="5 6">
    <name type="scientific">Skermania pinensis</name>
    <dbReference type="NCBI Taxonomy" id="39122"/>
    <lineage>
        <taxon>Bacteria</taxon>
        <taxon>Bacillati</taxon>
        <taxon>Actinomycetota</taxon>
        <taxon>Actinomycetes</taxon>
        <taxon>Mycobacteriales</taxon>
        <taxon>Gordoniaceae</taxon>
        <taxon>Skermania</taxon>
    </lineage>
</organism>
<dbReference type="Proteomes" id="UP000887023">
    <property type="component" value="Chromosome"/>
</dbReference>
<evidence type="ECO:0000313" key="6">
    <source>
        <dbReference type="Proteomes" id="UP000887023"/>
    </source>
</evidence>
<evidence type="ECO:0000259" key="4">
    <source>
        <dbReference type="Pfam" id="PF07987"/>
    </source>
</evidence>
<evidence type="ECO:0000256" key="2">
    <source>
        <dbReference type="SAM" id="Phobius"/>
    </source>
</evidence>
<dbReference type="InterPro" id="IPR012533">
    <property type="entry name" value="YcnI-copper_dom"/>
</dbReference>
<feature type="chain" id="PRO_5045856088" evidence="3">
    <location>
        <begin position="31"/>
        <end position="227"/>
    </location>
</feature>
<keyword evidence="2" id="KW-0472">Membrane</keyword>
<feature type="region of interest" description="Disordered" evidence="1">
    <location>
        <begin position="139"/>
        <end position="190"/>
    </location>
</feature>
<dbReference type="InterPro" id="IPR038507">
    <property type="entry name" value="YcnI-like_sf"/>
</dbReference>
<name>A0ABX8S7Z6_9ACTN</name>
<keyword evidence="6" id="KW-1185">Reference proteome</keyword>
<dbReference type="Gene3D" id="2.60.40.2230">
    <property type="entry name" value="Uncharacterised protein YcnI-like PF07987, DUF1775"/>
    <property type="match status" value="1"/>
</dbReference>
<evidence type="ECO:0000313" key="5">
    <source>
        <dbReference type="EMBL" id="QXQ13974.1"/>
    </source>
</evidence>
<dbReference type="EMBL" id="CP079105">
    <property type="protein sequence ID" value="QXQ13974.1"/>
    <property type="molecule type" value="Genomic_DNA"/>
</dbReference>
<protein>
    <submittedName>
        <fullName evidence="5">YcnI family protein</fullName>
    </submittedName>
</protein>
<keyword evidence="3" id="KW-0732">Signal</keyword>
<reference evidence="5" key="1">
    <citation type="submission" date="2021-07" db="EMBL/GenBank/DDBJ databases">
        <title>Candidatus Kaistella beijingensis sp. nov. isolated from a municipal wastewater treatment plant is involved in sludge foaming.</title>
        <authorList>
            <person name="Song Y."/>
            <person name="Liu S.-J."/>
        </authorList>
    </citation>
    <scope>NUCLEOTIDE SEQUENCE</scope>
    <source>
        <strain evidence="5">DSM 43998</strain>
    </source>
</reference>
<evidence type="ECO:0000256" key="3">
    <source>
        <dbReference type="SAM" id="SignalP"/>
    </source>
</evidence>
<keyword evidence="2" id="KW-0812">Transmembrane</keyword>
<sequence>MLTSSLRRALVPLPLLTAGLSLLGAGVADAHVSVDAPGAVPGGYTVLTFRVPTESDTASTTKVTVQLPGFASARTEPMAGWQSVVDKDGDAKATAVTWTADPGAGVGAGQFQRFVLSVGPLPDQPAVSFPATQTYSDGTVVEWNQPPNPDGSEPEHPAPELTPAASTTGGSDHHSVAAAPATGTAVDTSQASVADDDGMARWLGGAGLVLGTLGTALGLGSVLRRRA</sequence>
<gene>
    <name evidence="5" type="ORF">KV203_00415</name>
</gene>
<dbReference type="Pfam" id="PF07987">
    <property type="entry name" value="DUF1775"/>
    <property type="match status" value="1"/>
</dbReference>
<feature type="signal peptide" evidence="3">
    <location>
        <begin position="1"/>
        <end position="30"/>
    </location>
</feature>
<dbReference type="CDD" id="cd08545">
    <property type="entry name" value="YcnI_like"/>
    <property type="match status" value="1"/>
</dbReference>
<proteinExistence type="predicted"/>
<dbReference type="RefSeq" id="WP_066472033.1">
    <property type="nucleotide sequence ID" value="NZ_CBCRUZ010000006.1"/>
</dbReference>
<keyword evidence="2" id="KW-1133">Transmembrane helix</keyword>